<gene>
    <name evidence="1" type="ORF">OFUS_LOCUS5353</name>
</gene>
<evidence type="ECO:0000313" key="1">
    <source>
        <dbReference type="EMBL" id="CAH1778434.1"/>
    </source>
</evidence>
<protein>
    <submittedName>
        <fullName evidence="1">Uncharacterized protein</fullName>
    </submittedName>
</protein>
<keyword evidence="2" id="KW-1185">Reference proteome</keyword>
<sequence length="125" mass="14727">MQKLSEKIDWFVYGVDTLLGTFLRHPIHQICPYNIYRSLGHPTPSLLFRKLRETFENDNGQHLNNFLYKLHKNMFKFMESLLKSTYAKMMNTNETQIAKLENTMTGVRLCTCICHIDSCNVICEF</sequence>
<reference evidence="1" key="1">
    <citation type="submission" date="2022-03" db="EMBL/GenBank/DDBJ databases">
        <authorList>
            <person name="Martin C."/>
        </authorList>
    </citation>
    <scope>NUCLEOTIDE SEQUENCE</scope>
</reference>
<accession>A0A8S4NBE1</accession>
<evidence type="ECO:0000313" key="2">
    <source>
        <dbReference type="Proteomes" id="UP000749559"/>
    </source>
</evidence>
<proteinExistence type="predicted"/>
<dbReference type="EMBL" id="CAIIXF020000002">
    <property type="protein sequence ID" value="CAH1778434.1"/>
    <property type="molecule type" value="Genomic_DNA"/>
</dbReference>
<dbReference type="AlphaFoldDB" id="A0A8S4NBE1"/>
<dbReference type="Proteomes" id="UP000749559">
    <property type="component" value="Unassembled WGS sequence"/>
</dbReference>
<comment type="caution">
    <text evidence="1">The sequence shown here is derived from an EMBL/GenBank/DDBJ whole genome shotgun (WGS) entry which is preliminary data.</text>
</comment>
<name>A0A8S4NBE1_OWEFU</name>
<organism evidence="1 2">
    <name type="scientific">Owenia fusiformis</name>
    <name type="common">Polychaete worm</name>
    <dbReference type="NCBI Taxonomy" id="6347"/>
    <lineage>
        <taxon>Eukaryota</taxon>
        <taxon>Metazoa</taxon>
        <taxon>Spiralia</taxon>
        <taxon>Lophotrochozoa</taxon>
        <taxon>Annelida</taxon>
        <taxon>Polychaeta</taxon>
        <taxon>Sedentaria</taxon>
        <taxon>Canalipalpata</taxon>
        <taxon>Sabellida</taxon>
        <taxon>Oweniida</taxon>
        <taxon>Oweniidae</taxon>
        <taxon>Owenia</taxon>
    </lineage>
</organism>